<sequence length="247" mass="27208">MSKTDPPRCPVITFAAFHRNTGRSTLLAALAVKLCQQSRVLVVDADISAPQMLTLLGLPESRVGFTLNDYLVGLCDLQQAVYDLPDRVGPATSGALYLLPASDDLSVASRTLREEYDSVVLMDDLHQLIQVLQLDFVLIDMPVGISGTTLPLMSLADVLLVVMRIEKKDFEGIGVIVDVASRLDIQHVLLTVNMVHTDYPLQDVKHKFKESFGRETWALPHIAPFSASAEGEQVIEQLGGRLMELKR</sequence>
<evidence type="ECO:0000313" key="4">
    <source>
        <dbReference type="EMBL" id="GGJ52047.1"/>
    </source>
</evidence>
<proteinExistence type="predicted"/>
<evidence type="ECO:0000256" key="1">
    <source>
        <dbReference type="ARBA" id="ARBA00022741"/>
    </source>
</evidence>
<keyword evidence="1" id="KW-0547">Nucleotide-binding</keyword>
<dbReference type="Pfam" id="PF13614">
    <property type="entry name" value="AAA_31"/>
    <property type="match status" value="1"/>
</dbReference>
<evidence type="ECO:0000313" key="5">
    <source>
        <dbReference type="Proteomes" id="UP000632222"/>
    </source>
</evidence>
<evidence type="ECO:0000256" key="2">
    <source>
        <dbReference type="ARBA" id="ARBA00022840"/>
    </source>
</evidence>
<dbReference type="PANTHER" id="PTHR43384:SF6">
    <property type="entry name" value="SEPTUM SITE-DETERMINING PROTEIN MIND HOMOLOG, CHLOROPLASTIC"/>
    <property type="match status" value="1"/>
</dbReference>
<dbReference type="Gene3D" id="3.40.50.300">
    <property type="entry name" value="P-loop containing nucleotide triphosphate hydrolases"/>
    <property type="match status" value="1"/>
</dbReference>
<dbReference type="Proteomes" id="UP000632222">
    <property type="component" value="Unassembled WGS sequence"/>
</dbReference>
<dbReference type="SUPFAM" id="SSF52540">
    <property type="entry name" value="P-loop containing nucleoside triphosphate hydrolases"/>
    <property type="match status" value="1"/>
</dbReference>
<accession>A0ABQ2DDI6</accession>
<dbReference type="RefSeq" id="WP_189006650.1">
    <property type="nucleotide sequence ID" value="NZ_BMOD01000024.1"/>
</dbReference>
<gene>
    <name evidence="4" type="ORF">GCM10008938_42560</name>
</gene>
<dbReference type="InterPro" id="IPR050625">
    <property type="entry name" value="ParA/MinD_ATPase"/>
</dbReference>
<protein>
    <submittedName>
        <fullName evidence="4">CDP-3, 6-dideoxy-D-glycero-L-glycero-4-hexulose-4-reductase</fullName>
    </submittedName>
</protein>
<feature type="domain" description="AAA" evidence="3">
    <location>
        <begin position="11"/>
        <end position="180"/>
    </location>
</feature>
<keyword evidence="5" id="KW-1185">Reference proteome</keyword>
<name>A0ABQ2DDI6_9DEIO</name>
<dbReference type="EMBL" id="BMOD01000024">
    <property type="protein sequence ID" value="GGJ52047.1"/>
    <property type="molecule type" value="Genomic_DNA"/>
</dbReference>
<dbReference type="InterPro" id="IPR025669">
    <property type="entry name" value="AAA_dom"/>
</dbReference>
<dbReference type="PANTHER" id="PTHR43384">
    <property type="entry name" value="SEPTUM SITE-DETERMINING PROTEIN MIND HOMOLOG, CHLOROPLASTIC-RELATED"/>
    <property type="match status" value="1"/>
</dbReference>
<keyword evidence="2" id="KW-0067">ATP-binding</keyword>
<reference evidence="5" key="1">
    <citation type="journal article" date="2019" name="Int. J. Syst. Evol. Microbiol.">
        <title>The Global Catalogue of Microorganisms (GCM) 10K type strain sequencing project: providing services to taxonomists for standard genome sequencing and annotation.</title>
        <authorList>
            <consortium name="The Broad Institute Genomics Platform"/>
            <consortium name="The Broad Institute Genome Sequencing Center for Infectious Disease"/>
            <person name="Wu L."/>
            <person name="Ma J."/>
        </authorList>
    </citation>
    <scope>NUCLEOTIDE SEQUENCE [LARGE SCALE GENOMIC DNA]</scope>
    <source>
        <strain evidence="5">JCM 14370</strain>
    </source>
</reference>
<dbReference type="InterPro" id="IPR027417">
    <property type="entry name" value="P-loop_NTPase"/>
</dbReference>
<evidence type="ECO:0000259" key="3">
    <source>
        <dbReference type="Pfam" id="PF13614"/>
    </source>
</evidence>
<organism evidence="4 5">
    <name type="scientific">Deinococcus roseus</name>
    <dbReference type="NCBI Taxonomy" id="392414"/>
    <lineage>
        <taxon>Bacteria</taxon>
        <taxon>Thermotogati</taxon>
        <taxon>Deinococcota</taxon>
        <taxon>Deinococci</taxon>
        <taxon>Deinococcales</taxon>
        <taxon>Deinococcaceae</taxon>
        <taxon>Deinococcus</taxon>
    </lineage>
</organism>
<comment type="caution">
    <text evidence="4">The sequence shown here is derived from an EMBL/GenBank/DDBJ whole genome shotgun (WGS) entry which is preliminary data.</text>
</comment>